<dbReference type="Proteomes" id="UP000198584">
    <property type="component" value="Unassembled WGS sequence"/>
</dbReference>
<reference evidence="17 18" key="1">
    <citation type="submission" date="2016-10" db="EMBL/GenBank/DDBJ databases">
        <authorList>
            <person name="de Groot N.N."/>
        </authorList>
    </citation>
    <scope>NUCLEOTIDE SEQUENCE [LARGE SCALE GENOMIC DNA]</scope>
    <source>
        <strain evidence="17 18">CCM7597</strain>
    </source>
</reference>
<evidence type="ECO:0000256" key="9">
    <source>
        <dbReference type="ARBA" id="ARBA00022777"/>
    </source>
</evidence>
<dbReference type="Gene3D" id="3.30.565.10">
    <property type="entry name" value="Histidine kinase-like ATPase, C-terminal domain"/>
    <property type="match status" value="1"/>
</dbReference>
<dbReference type="CDD" id="cd00082">
    <property type="entry name" value="HisKA"/>
    <property type="match status" value="1"/>
</dbReference>
<evidence type="ECO:0000256" key="6">
    <source>
        <dbReference type="ARBA" id="ARBA00022679"/>
    </source>
</evidence>
<evidence type="ECO:0000256" key="7">
    <source>
        <dbReference type="ARBA" id="ARBA00022692"/>
    </source>
</evidence>
<dbReference type="SUPFAM" id="SSF158472">
    <property type="entry name" value="HAMP domain-like"/>
    <property type="match status" value="1"/>
</dbReference>
<dbReference type="GO" id="GO:0005524">
    <property type="term" value="F:ATP binding"/>
    <property type="evidence" value="ECO:0007669"/>
    <property type="project" value="UniProtKB-KW"/>
</dbReference>
<dbReference type="PROSITE" id="PS50885">
    <property type="entry name" value="HAMP"/>
    <property type="match status" value="1"/>
</dbReference>
<dbReference type="SMART" id="SM00387">
    <property type="entry name" value="HATPase_c"/>
    <property type="match status" value="1"/>
</dbReference>
<evidence type="ECO:0000256" key="2">
    <source>
        <dbReference type="ARBA" id="ARBA00004651"/>
    </source>
</evidence>
<dbReference type="InterPro" id="IPR036890">
    <property type="entry name" value="HATPase_C_sf"/>
</dbReference>
<evidence type="ECO:0000256" key="1">
    <source>
        <dbReference type="ARBA" id="ARBA00000085"/>
    </source>
</evidence>
<dbReference type="InterPro" id="IPR036097">
    <property type="entry name" value="HisK_dim/P_sf"/>
</dbReference>
<dbReference type="InterPro" id="IPR003661">
    <property type="entry name" value="HisK_dim/P_dom"/>
</dbReference>
<dbReference type="GO" id="GO:0000155">
    <property type="term" value="F:phosphorelay sensor kinase activity"/>
    <property type="evidence" value="ECO:0007669"/>
    <property type="project" value="InterPro"/>
</dbReference>
<evidence type="ECO:0000259" key="15">
    <source>
        <dbReference type="PROSITE" id="PS50109"/>
    </source>
</evidence>
<dbReference type="FunFam" id="3.30.565.10:FF:000006">
    <property type="entry name" value="Sensor histidine kinase WalK"/>
    <property type="match status" value="1"/>
</dbReference>
<keyword evidence="13 14" id="KW-0472">Membrane</keyword>
<keyword evidence="4" id="KW-1003">Cell membrane</keyword>
<keyword evidence="11 14" id="KW-1133">Transmembrane helix</keyword>
<dbReference type="PANTHER" id="PTHR45528:SF1">
    <property type="entry name" value="SENSOR HISTIDINE KINASE CPXA"/>
    <property type="match status" value="1"/>
</dbReference>
<dbReference type="EMBL" id="FNQR01000002">
    <property type="protein sequence ID" value="SDZ93827.1"/>
    <property type="molecule type" value="Genomic_DNA"/>
</dbReference>
<evidence type="ECO:0000256" key="14">
    <source>
        <dbReference type="SAM" id="Phobius"/>
    </source>
</evidence>
<keyword evidence="9 17" id="KW-0418">Kinase</keyword>
<dbReference type="CDD" id="cd06225">
    <property type="entry name" value="HAMP"/>
    <property type="match status" value="1"/>
</dbReference>
<evidence type="ECO:0000256" key="11">
    <source>
        <dbReference type="ARBA" id="ARBA00022989"/>
    </source>
</evidence>
<dbReference type="Gene3D" id="1.10.287.130">
    <property type="match status" value="1"/>
</dbReference>
<keyword evidence="12" id="KW-0902">Two-component regulatory system</keyword>
<dbReference type="PRINTS" id="PR00344">
    <property type="entry name" value="BCTRLSENSOR"/>
</dbReference>
<comment type="catalytic activity">
    <reaction evidence="1">
        <text>ATP + protein L-histidine = ADP + protein N-phospho-L-histidine.</text>
        <dbReference type="EC" id="2.7.13.3"/>
    </reaction>
</comment>
<feature type="transmembrane region" description="Helical" evidence="14">
    <location>
        <begin position="57"/>
        <end position="76"/>
    </location>
</feature>
<dbReference type="SUPFAM" id="SSF55874">
    <property type="entry name" value="ATPase domain of HSP90 chaperone/DNA topoisomerase II/histidine kinase"/>
    <property type="match status" value="1"/>
</dbReference>
<keyword evidence="18" id="KW-1185">Reference proteome</keyword>
<dbReference type="STRING" id="571932.SAMN05421743_10229"/>
<dbReference type="InterPro" id="IPR004358">
    <property type="entry name" value="Sig_transdc_His_kin-like_C"/>
</dbReference>
<keyword evidence="10" id="KW-0067">ATP-binding</keyword>
<dbReference type="AlphaFoldDB" id="A0A1H3X365"/>
<evidence type="ECO:0000256" key="10">
    <source>
        <dbReference type="ARBA" id="ARBA00022840"/>
    </source>
</evidence>
<evidence type="ECO:0000256" key="12">
    <source>
        <dbReference type="ARBA" id="ARBA00023012"/>
    </source>
</evidence>
<dbReference type="InterPro" id="IPR005467">
    <property type="entry name" value="His_kinase_dom"/>
</dbReference>
<dbReference type="PROSITE" id="PS50109">
    <property type="entry name" value="HIS_KIN"/>
    <property type="match status" value="1"/>
</dbReference>
<keyword evidence="8" id="KW-0547">Nucleotide-binding</keyword>
<sequence>MATQLLWRLTITNIIIISLFILLSGVAVYQSACFLVDRITDVGTARQLSFNSTLFQYLWIFSFIAIVAGSLIHYFMMKRMMQPITELTQSMKRLKDGTYPAVLETNSKDEIGQLVEHYNELIILLRENEQNRNKMLTDMAHELRTPLSNINGYLEGLSKGVIEGSPELYQSLHLEAKRITNMMQQLHQVKEWDSLGEQSFPKREMVDIKELAANCVNLFEWELSNQQIDVVCQLDESRLFIHREGIQQVLTNLLQNAIHYYQGKGAIHITGERLETEYKLSVSGPGSFISEENQAAIFERFYRIEVSRSRETGGSGLGLAISKEIIEQHNGTLQLRTDGYHHTFHFKLPLPKRM</sequence>
<feature type="transmembrane region" description="Helical" evidence="14">
    <location>
        <begin position="12"/>
        <end position="37"/>
    </location>
</feature>
<dbReference type="SMART" id="SM00304">
    <property type="entry name" value="HAMP"/>
    <property type="match status" value="1"/>
</dbReference>
<feature type="domain" description="HAMP" evidence="16">
    <location>
        <begin position="78"/>
        <end position="130"/>
    </location>
</feature>
<organism evidence="17 18">
    <name type="scientific">Thalassobacillus cyri</name>
    <dbReference type="NCBI Taxonomy" id="571932"/>
    <lineage>
        <taxon>Bacteria</taxon>
        <taxon>Bacillati</taxon>
        <taxon>Bacillota</taxon>
        <taxon>Bacilli</taxon>
        <taxon>Bacillales</taxon>
        <taxon>Bacillaceae</taxon>
        <taxon>Thalassobacillus</taxon>
    </lineage>
</organism>
<keyword evidence="6" id="KW-0808">Transferase</keyword>
<accession>A0A1H3X365</accession>
<evidence type="ECO:0000256" key="8">
    <source>
        <dbReference type="ARBA" id="ARBA00022741"/>
    </source>
</evidence>
<keyword evidence="5" id="KW-0597">Phosphoprotein</keyword>
<dbReference type="Pfam" id="PF00512">
    <property type="entry name" value="HisKA"/>
    <property type="match status" value="1"/>
</dbReference>
<evidence type="ECO:0000256" key="4">
    <source>
        <dbReference type="ARBA" id="ARBA00022475"/>
    </source>
</evidence>
<dbReference type="CDD" id="cd00075">
    <property type="entry name" value="HATPase"/>
    <property type="match status" value="1"/>
</dbReference>
<proteinExistence type="predicted"/>
<evidence type="ECO:0000313" key="18">
    <source>
        <dbReference type="Proteomes" id="UP000198584"/>
    </source>
</evidence>
<dbReference type="Pfam" id="PF00672">
    <property type="entry name" value="HAMP"/>
    <property type="match status" value="1"/>
</dbReference>
<comment type="subcellular location">
    <subcellularLocation>
        <location evidence="2">Cell membrane</location>
        <topology evidence="2">Multi-pass membrane protein</topology>
    </subcellularLocation>
</comment>
<protein>
    <recommendedName>
        <fullName evidence="3">histidine kinase</fullName>
        <ecNumber evidence="3">2.7.13.3</ecNumber>
    </recommendedName>
</protein>
<dbReference type="EC" id="2.7.13.3" evidence="3"/>
<keyword evidence="7 14" id="KW-0812">Transmembrane</keyword>
<evidence type="ECO:0000256" key="13">
    <source>
        <dbReference type="ARBA" id="ARBA00023136"/>
    </source>
</evidence>
<feature type="domain" description="Histidine kinase" evidence="15">
    <location>
        <begin position="138"/>
        <end position="352"/>
    </location>
</feature>
<dbReference type="Pfam" id="PF02518">
    <property type="entry name" value="HATPase_c"/>
    <property type="match status" value="1"/>
</dbReference>
<dbReference type="SUPFAM" id="SSF47384">
    <property type="entry name" value="Homodimeric domain of signal transducing histidine kinase"/>
    <property type="match status" value="1"/>
</dbReference>
<gene>
    <name evidence="17" type="ORF">SAMN05421743_10229</name>
</gene>
<dbReference type="SMART" id="SM00388">
    <property type="entry name" value="HisKA"/>
    <property type="match status" value="1"/>
</dbReference>
<evidence type="ECO:0000256" key="3">
    <source>
        <dbReference type="ARBA" id="ARBA00012438"/>
    </source>
</evidence>
<dbReference type="InterPro" id="IPR050398">
    <property type="entry name" value="HssS/ArlS-like"/>
</dbReference>
<name>A0A1H3X365_9BACI</name>
<evidence type="ECO:0000313" key="17">
    <source>
        <dbReference type="EMBL" id="SDZ93827.1"/>
    </source>
</evidence>
<dbReference type="Gene3D" id="6.10.340.10">
    <property type="match status" value="1"/>
</dbReference>
<dbReference type="PANTHER" id="PTHR45528">
    <property type="entry name" value="SENSOR HISTIDINE KINASE CPXA"/>
    <property type="match status" value="1"/>
</dbReference>
<dbReference type="InterPro" id="IPR003660">
    <property type="entry name" value="HAMP_dom"/>
</dbReference>
<evidence type="ECO:0000256" key="5">
    <source>
        <dbReference type="ARBA" id="ARBA00022553"/>
    </source>
</evidence>
<dbReference type="GO" id="GO:0005886">
    <property type="term" value="C:plasma membrane"/>
    <property type="evidence" value="ECO:0007669"/>
    <property type="project" value="UniProtKB-SubCell"/>
</dbReference>
<evidence type="ECO:0000259" key="16">
    <source>
        <dbReference type="PROSITE" id="PS50885"/>
    </source>
</evidence>
<dbReference type="InterPro" id="IPR003594">
    <property type="entry name" value="HATPase_dom"/>
</dbReference>